<reference evidence="2" key="1">
    <citation type="submission" date="2020-06" db="EMBL/GenBank/DDBJ databases">
        <title>Draft genomic sequecing of Geomonas sp. Red745.</title>
        <authorList>
            <person name="Itoh H."/>
            <person name="Xu Z.X."/>
            <person name="Ushijima N."/>
            <person name="Masuda Y."/>
            <person name="Shiratori Y."/>
            <person name="Senoo K."/>
        </authorList>
    </citation>
    <scope>NUCLEOTIDE SEQUENCE [LARGE SCALE GENOMIC DNA]</scope>
    <source>
        <strain evidence="2">Red745</strain>
    </source>
</reference>
<comment type="caution">
    <text evidence="1">The sequence shown here is derived from an EMBL/GenBank/DDBJ whole genome shotgun (WGS) entry which is preliminary data.</text>
</comment>
<gene>
    <name evidence="1" type="ORF">GMLC_21560</name>
</gene>
<dbReference type="EMBL" id="BLXZ01000004">
    <property type="protein sequence ID" value="GFO68577.1"/>
    <property type="molecule type" value="Genomic_DNA"/>
</dbReference>
<accession>A0A6V8N9T9</accession>
<proteinExistence type="predicted"/>
<sequence length="94" mass="10431">MTVRIGCEGVEVVESSDRHTLTMVRFSVRVEGAMETRVEHAYAVVRESACTGSKERRLEVSLPEEYRGALDLSDSETVEAVRGYYLSMPSPFGA</sequence>
<organism evidence="1 2">
    <name type="scientific">Geomonas limicola</name>
    <dbReference type="NCBI Taxonomy" id="2740186"/>
    <lineage>
        <taxon>Bacteria</taxon>
        <taxon>Pseudomonadati</taxon>
        <taxon>Thermodesulfobacteriota</taxon>
        <taxon>Desulfuromonadia</taxon>
        <taxon>Geobacterales</taxon>
        <taxon>Geobacteraceae</taxon>
        <taxon>Geomonas</taxon>
    </lineage>
</organism>
<evidence type="ECO:0000313" key="1">
    <source>
        <dbReference type="EMBL" id="GFO68577.1"/>
    </source>
</evidence>
<protein>
    <submittedName>
        <fullName evidence="1">Uncharacterized protein</fullName>
    </submittedName>
</protein>
<name>A0A6V8N9T9_9BACT</name>
<evidence type="ECO:0000313" key="2">
    <source>
        <dbReference type="Proteomes" id="UP000587586"/>
    </source>
</evidence>
<dbReference type="Proteomes" id="UP000587586">
    <property type="component" value="Unassembled WGS sequence"/>
</dbReference>
<keyword evidence="2" id="KW-1185">Reference proteome</keyword>
<dbReference type="RefSeq" id="WP_183361128.1">
    <property type="nucleotide sequence ID" value="NZ_BLXZ01000004.1"/>
</dbReference>
<dbReference type="AlphaFoldDB" id="A0A6V8N9T9"/>